<comment type="pathway">
    <text evidence="3 4">Sulfur metabolism; hydrogen sulfide biosynthesis; sulfite from sulfate.</text>
</comment>
<keyword evidence="4" id="KW-0408">Iron</keyword>
<dbReference type="SUPFAM" id="SSF52402">
    <property type="entry name" value="Adenine nucleotide alpha hydrolases-like"/>
    <property type="match status" value="1"/>
</dbReference>
<evidence type="ECO:0000256" key="1">
    <source>
        <dbReference type="ARBA" id="ARBA00009732"/>
    </source>
</evidence>
<dbReference type="NCBIfam" id="TIGR00434">
    <property type="entry name" value="cysH"/>
    <property type="match status" value="1"/>
</dbReference>
<accession>A0ABS9HI27</accession>
<evidence type="ECO:0000313" key="8">
    <source>
        <dbReference type="Proteomes" id="UP001200604"/>
    </source>
</evidence>
<keyword evidence="2 4" id="KW-0560">Oxidoreductase</keyword>
<comment type="caution">
    <text evidence="7">The sequence shown here is derived from an EMBL/GenBank/DDBJ whole genome shotgun (WGS) entry which is preliminary data.</text>
</comment>
<feature type="binding site" evidence="4">
    <location>
        <position position="189"/>
    </location>
    <ligand>
        <name>[4Fe-4S] cluster</name>
        <dbReference type="ChEBI" id="CHEBI:49883"/>
    </ligand>
</feature>
<keyword evidence="4" id="KW-0411">Iron-sulfur</keyword>
<reference evidence="7 8" key="1">
    <citation type="submission" date="2022-01" db="EMBL/GenBank/DDBJ databases">
        <title>Identification and Characterization of Corynebacterium sp.</title>
        <authorList>
            <person name="Luo Q."/>
            <person name="Qu P."/>
            <person name="Chen Q."/>
        </authorList>
    </citation>
    <scope>NUCLEOTIDE SEQUENCE [LARGE SCALE GENOMIC DNA]</scope>
    <source>
        <strain evidence="7 8">MC-12</strain>
    </source>
</reference>
<dbReference type="GO" id="GO:0004604">
    <property type="term" value="F:phosphoadenylyl-sulfate reductase (thioredoxin) activity"/>
    <property type="evidence" value="ECO:0007669"/>
    <property type="project" value="UniProtKB-EC"/>
</dbReference>
<dbReference type="CDD" id="cd23945">
    <property type="entry name" value="PAPS_reductase"/>
    <property type="match status" value="1"/>
</dbReference>
<comment type="similarity">
    <text evidence="1 4">Belongs to the PAPS reductase family. CysH subfamily.</text>
</comment>
<evidence type="ECO:0000256" key="3">
    <source>
        <dbReference type="ARBA" id="ARBA00024327"/>
    </source>
</evidence>
<dbReference type="InterPro" id="IPR014729">
    <property type="entry name" value="Rossmann-like_a/b/a_fold"/>
</dbReference>
<evidence type="ECO:0000256" key="5">
    <source>
        <dbReference type="SAM" id="MobiDB-lite"/>
    </source>
</evidence>
<dbReference type="InterPro" id="IPR002500">
    <property type="entry name" value="PAPS_reduct_dom"/>
</dbReference>
<dbReference type="EC" id="1.8.4.10" evidence="4"/>
<feature type="compositionally biased region" description="Basic and acidic residues" evidence="5">
    <location>
        <begin position="46"/>
        <end position="57"/>
    </location>
</feature>
<feature type="binding site" evidence="4">
    <location>
        <position position="188"/>
    </location>
    <ligand>
        <name>[4Fe-4S] cluster</name>
        <dbReference type="ChEBI" id="CHEBI:49883"/>
    </ligand>
</feature>
<evidence type="ECO:0000259" key="6">
    <source>
        <dbReference type="Pfam" id="PF01507"/>
    </source>
</evidence>
<feature type="binding site" evidence="4">
    <location>
        <position position="270"/>
    </location>
    <ligand>
        <name>[4Fe-4S] cluster</name>
        <dbReference type="ChEBI" id="CHEBI:49883"/>
    </ligand>
</feature>
<dbReference type="PANTHER" id="PTHR46509:SF1">
    <property type="entry name" value="PHOSPHOADENOSINE PHOSPHOSULFATE REDUCTASE"/>
    <property type="match status" value="1"/>
</dbReference>
<feature type="binding site" evidence="4">
    <location>
        <position position="273"/>
    </location>
    <ligand>
        <name>[4Fe-4S] cluster</name>
        <dbReference type="ChEBI" id="CHEBI:49883"/>
    </ligand>
</feature>
<protein>
    <recommendedName>
        <fullName evidence="4">Adenosine 5'-phosphosulfate reductase</fullName>
        <shortName evidence="4">APS reductase</shortName>
        <ecNumber evidence="4">1.8.4.10</ecNumber>
    </recommendedName>
    <alternativeName>
        <fullName evidence="4">5'-adenylylsulfate reductase</fullName>
    </alternativeName>
    <alternativeName>
        <fullName evidence="4">Thioredoxin-dependent 5'-adenylylsulfate reductase</fullName>
    </alternativeName>
</protein>
<comment type="cofactor">
    <cofactor evidence="4">
        <name>[4Fe-4S] cluster</name>
        <dbReference type="ChEBI" id="CHEBI:49883"/>
    </cofactor>
    <text evidence="4">Binds 1 [4Fe-4S] cluster per subunit.</text>
</comment>
<feature type="region of interest" description="Disordered" evidence="5">
    <location>
        <begin position="1"/>
        <end position="72"/>
    </location>
</feature>
<dbReference type="EMBL" id="JAKJKU010000001">
    <property type="protein sequence ID" value="MCF6772866.1"/>
    <property type="molecule type" value="Genomic_DNA"/>
</dbReference>
<dbReference type="GeneID" id="92726495"/>
<dbReference type="Gene3D" id="3.40.50.620">
    <property type="entry name" value="HUPs"/>
    <property type="match status" value="1"/>
</dbReference>
<keyword evidence="4" id="KW-0963">Cytoplasm</keyword>
<dbReference type="HAMAP" id="MF_00063">
    <property type="entry name" value="CysH"/>
    <property type="match status" value="1"/>
</dbReference>
<evidence type="ECO:0000256" key="4">
    <source>
        <dbReference type="HAMAP-Rule" id="MF_00063"/>
    </source>
</evidence>
<keyword evidence="8" id="KW-1185">Reference proteome</keyword>
<feature type="region of interest" description="Disordered" evidence="5">
    <location>
        <begin position="281"/>
        <end position="300"/>
    </location>
</feature>
<name>A0ABS9HI27_9CORY</name>
<comment type="catalytic activity">
    <reaction evidence="4">
        <text>[thioredoxin]-disulfide + sulfite + AMP + 2 H(+) = adenosine 5'-phosphosulfate + [thioredoxin]-dithiol</text>
        <dbReference type="Rhea" id="RHEA:21976"/>
        <dbReference type="Rhea" id="RHEA-COMP:10698"/>
        <dbReference type="Rhea" id="RHEA-COMP:10700"/>
        <dbReference type="ChEBI" id="CHEBI:15378"/>
        <dbReference type="ChEBI" id="CHEBI:17359"/>
        <dbReference type="ChEBI" id="CHEBI:29950"/>
        <dbReference type="ChEBI" id="CHEBI:50058"/>
        <dbReference type="ChEBI" id="CHEBI:58243"/>
        <dbReference type="ChEBI" id="CHEBI:456215"/>
        <dbReference type="EC" id="1.8.4.10"/>
    </reaction>
</comment>
<feature type="compositionally biased region" description="Polar residues" evidence="5">
    <location>
        <begin position="1"/>
        <end position="17"/>
    </location>
</feature>
<feature type="active site" description="Nucleophile; cysteine thiosulfonate intermediate" evidence="4">
    <location>
        <position position="296"/>
    </location>
</feature>
<dbReference type="NCBIfam" id="NF002537">
    <property type="entry name" value="PRK02090.1"/>
    <property type="match status" value="1"/>
</dbReference>
<evidence type="ECO:0000313" key="7">
    <source>
        <dbReference type="EMBL" id="MCF6772866.1"/>
    </source>
</evidence>
<dbReference type="Pfam" id="PF01507">
    <property type="entry name" value="PAPS_reduct"/>
    <property type="match status" value="1"/>
</dbReference>
<keyword evidence="4" id="KW-0479">Metal-binding</keyword>
<dbReference type="InterPro" id="IPR004511">
    <property type="entry name" value="PAPS/APS_Rdtase"/>
</dbReference>
<dbReference type="Proteomes" id="UP001200604">
    <property type="component" value="Unassembled WGS sequence"/>
</dbReference>
<dbReference type="RefSeq" id="WP_052722150.1">
    <property type="nucleotide sequence ID" value="NZ_JAFFSY010000001.1"/>
</dbReference>
<comment type="subcellular location">
    <subcellularLocation>
        <location evidence="4">Cytoplasm</location>
    </subcellularLocation>
</comment>
<sequence>MPTPTTNHGQHLSTTDAPDSRSAGDAAPDARRSERLTPAPIVRHTRGIEDPIVDARDGNTSGENASGGGDVDNDYRAEMLNLALDYSAELEKASAEEIMQWAHEHIPKLAVTLSMQDTVLADLAEKYAPAADLVFLDTGYHFAETLDVADAVEKRYSNRLLRVVPHLTRREQDQRYGKDLYATDPTLCCHMRKVVPLQETLAGYPAWVTGLKRVDAPSRAHTPVLEIDKAGRLKINPIITWTDDDVENYIVEHDLIRHPLTTQGYPSIGCETCTARVQAGEDPRSGRWQGKEKTECGLHV</sequence>
<comment type="function">
    <text evidence="4">Catalyzes the formation of sulfite from adenosine 5'-phosphosulfate (APS) using thioredoxin as an electron donor.</text>
</comment>
<dbReference type="PANTHER" id="PTHR46509">
    <property type="entry name" value="PHOSPHOADENOSINE PHOSPHOSULFATE REDUCTASE"/>
    <property type="match status" value="1"/>
</dbReference>
<feature type="domain" description="Phosphoadenosine phosphosulphate reductase" evidence="6">
    <location>
        <begin position="111"/>
        <end position="275"/>
    </location>
</feature>
<proteinExistence type="inferred from homology"/>
<organism evidence="7 8">
    <name type="scientific">Corynebacterium parakroppenstedtii</name>
    <dbReference type="NCBI Taxonomy" id="2828363"/>
    <lineage>
        <taxon>Bacteria</taxon>
        <taxon>Bacillati</taxon>
        <taxon>Actinomycetota</taxon>
        <taxon>Actinomycetes</taxon>
        <taxon>Mycobacteriales</taxon>
        <taxon>Corynebacteriaceae</taxon>
        <taxon>Corynebacterium</taxon>
    </lineage>
</organism>
<gene>
    <name evidence="4" type="primary">cysH</name>
    <name evidence="7" type="ORF">L3H44_00330</name>
</gene>
<evidence type="ECO:0000256" key="2">
    <source>
        <dbReference type="ARBA" id="ARBA00023002"/>
    </source>
</evidence>